<dbReference type="VEuPathDB" id="FungiDB:SeMB42_g03784"/>
<dbReference type="GO" id="GO:1902412">
    <property type="term" value="P:regulation of mitotic cytokinesis"/>
    <property type="evidence" value="ECO:0007669"/>
    <property type="project" value="InterPro"/>
</dbReference>
<sequence length="620" mass="66796">MLAEHTMPAPCDRQAGATSSSRLKSSQKKKSKQSPEKPTISLLISTSGAASSLGFASFLQHLPSRPKFKVKVKSSSESSIASSHSNPAKPASLGARCTGRRAQSLYIPVDQTPAVRGNVECPPPHNSRRTGPRFLFRSTAVSASTDDEGASPRLSRDGGSNLYKQSMNGLKKRALTLGNAAERPPLAPPTISSDSTIHSLNNPTQPVSILINQRTNSRPRLPSPMSVSASDATFDNTTNVNAVSNGEPRVGSAPSTLAYKTPSPDALGDDQNQDHADDDNNDEMFISSTVQAKARDMRLREQSKLDANYAAESWDEDFDTDCDGGQPLQVPTAVRNSQETLRVDIANVRKFALHIQDLKLLHAESTQIMEKATVAHRSKVEQLNRTYGKDVEHALFLIDFAESADGDETSGASISPTDAQCRVLYDILGIHPSPTQQRHTHGMWSKRQGHPPPLSSDLGSTWTQQSFLVDNDGTGIGATFSYGASNNNNARTLSRTSSWGSLANVTFASPVIQPLTSISSTQAPTRNSIASNCCINARSLLQPSRSNHSIHLSPIRRRNSSSASSMWSIPAAAGGETSCTAGDSVRMLFSVEYMPRLLRALGEVKARMTDYLAELRDTAS</sequence>
<evidence type="ECO:0000256" key="1">
    <source>
        <dbReference type="SAM" id="MobiDB-lite"/>
    </source>
</evidence>
<evidence type="ECO:0000313" key="3">
    <source>
        <dbReference type="Proteomes" id="UP000317494"/>
    </source>
</evidence>
<feature type="region of interest" description="Disordered" evidence="1">
    <location>
        <begin position="215"/>
        <end position="282"/>
    </location>
</feature>
<accession>A0A507D4Q9</accession>
<dbReference type="Proteomes" id="UP000317494">
    <property type="component" value="Unassembled WGS sequence"/>
</dbReference>
<dbReference type="Pfam" id="PF20162">
    <property type="entry name" value="Etd1"/>
    <property type="match status" value="1"/>
</dbReference>
<organism evidence="2 3">
    <name type="scientific">Synchytrium endobioticum</name>
    <dbReference type="NCBI Taxonomy" id="286115"/>
    <lineage>
        <taxon>Eukaryota</taxon>
        <taxon>Fungi</taxon>
        <taxon>Fungi incertae sedis</taxon>
        <taxon>Chytridiomycota</taxon>
        <taxon>Chytridiomycota incertae sedis</taxon>
        <taxon>Chytridiomycetes</taxon>
        <taxon>Synchytriales</taxon>
        <taxon>Synchytriaceae</taxon>
        <taxon>Synchytrium</taxon>
    </lineage>
</organism>
<evidence type="ECO:0000313" key="2">
    <source>
        <dbReference type="EMBL" id="TPX46230.1"/>
    </source>
</evidence>
<feature type="region of interest" description="Disordered" evidence="1">
    <location>
        <begin position="180"/>
        <end position="203"/>
    </location>
</feature>
<name>A0A507D4Q9_9FUNG</name>
<reference evidence="2 3" key="1">
    <citation type="journal article" date="2019" name="Sci. Rep.">
        <title>Comparative genomics of chytrid fungi reveal insights into the obligate biotrophic and pathogenic lifestyle of Synchytrium endobioticum.</title>
        <authorList>
            <person name="van de Vossenberg B.T.L.H."/>
            <person name="Warris S."/>
            <person name="Nguyen H.D.T."/>
            <person name="van Gent-Pelzer M.P.E."/>
            <person name="Joly D.L."/>
            <person name="van de Geest H.C."/>
            <person name="Bonants P.J.M."/>
            <person name="Smith D.S."/>
            <person name="Levesque C.A."/>
            <person name="van der Lee T.A.J."/>
        </authorList>
    </citation>
    <scope>NUCLEOTIDE SEQUENCE [LARGE SCALE GENOMIC DNA]</scope>
    <source>
        <strain evidence="2 3">MB42</strain>
    </source>
</reference>
<feature type="compositionally biased region" description="Polar residues" evidence="1">
    <location>
        <begin position="190"/>
        <end position="203"/>
    </location>
</feature>
<feature type="region of interest" description="Disordered" evidence="1">
    <location>
        <begin position="435"/>
        <end position="459"/>
    </location>
</feature>
<dbReference type="GO" id="GO:0005096">
    <property type="term" value="F:GTPase activator activity"/>
    <property type="evidence" value="ECO:0007669"/>
    <property type="project" value="InterPro"/>
</dbReference>
<protein>
    <submittedName>
        <fullName evidence="2">Uncharacterized protein</fullName>
    </submittedName>
</protein>
<dbReference type="InterPro" id="IPR045342">
    <property type="entry name" value="Etd1"/>
</dbReference>
<feature type="region of interest" description="Disordered" evidence="1">
    <location>
        <begin position="141"/>
        <end position="162"/>
    </location>
</feature>
<keyword evidence="3" id="KW-1185">Reference proteome</keyword>
<dbReference type="EMBL" id="QEAN01000141">
    <property type="protein sequence ID" value="TPX46230.1"/>
    <property type="molecule type" value="Genomic_DNA"/>
</dbReference>
<feature type="compositionally biased region" description="Polar residues" evidence="1">
    <location>
        <begin position="225"/>
        <end position="244"/>
    </location>
</feature>
<comment type="caution">
    <text evidence="2">The sequence shown here is derived from an EMBL/GenBank/DDBJ whole genome shotgun (WGS) entry which is preliminary data.</text>
</comment>
<gene>
    <name evidence="2" type="ORF">SeMB42_g03784</name>
</gene>
<feature type="region of interest" description="Disordered" evidence="1">
    <location>
        <begin position="1"/>
        <end position="43"/>
    </location>
</feature>
<dbReference type="AlphaFoldDB" id="A0A507D4Q9"/>
<proteinExistence type="predicted"/>